<dbReference type="PANTHER" id="PTHR48107:SF7">
    <property type="entry name" value="RE15974P"/>
    <property type="match status" value="1"/>
</dbReference>
<dbReference type="PRINTS" id="PR00081">
    <property type="entry name" value="GDHRDH"/>
</dbReference>
<evidence type="ECO:0000256" key="2">
    <source>
        <dbReference type="ARBA" id="ARBA00023002"/>
    </source>
</evidence>
<dbReference type="OrthoDB" id="9803333at2"/>
<protein>
    <submittedName>
        <fullName evidence="3">Short-chain dehydrogenase</fullName>
    </submittedName>
</protein>
<dbReference type="InterPro" id="IPR020904">
    <property type="entry name" value="Sc_DH/Rdtase_CS"/>
</dbReference>
<evidence type="ECO:0000313" key="4">
    <source>
        <dbReference type="Proteomes" id="UP000188324"/>
    </source>
</evidence>
<dbReference type="Proteomes" id="UP000188324">
    <property type="component" value="Chromosome"/>
</dbReference>
<reference evidence="3 4" key="1">
    <citation type="journal article" date="2016" name="Int. J. Syst. Evol. Microbiol.">
        <title>Tessaracoccus flavus sp. nov., isolated from the drainage system of a lindane-producing factory.</title>
        <authorList>
            <person name="Kumari R."/>
            <person name="Singh P."/>
            <person name="Schumann P."/>
            <person name="Lal R."/>
        </authorList>
    </citation>
    <scope>NUCLEOTIDE SEQUENCE [LARGE SCALE GENOMIC DNA]</scope>
    <source>
        <strain evidence="3 4">RP1T</strain>
    </source>
</reference>
<dbReference type="AlphaFoldDB" id="A0A1Q2CEX6"/>
<dbReference type="InterPro" id="IPR036291">
    <property type="entry name" value="NAD(P)-bd_dom_sf"/>
</dbReference>
<proteinExistence type="inferred from homology"/>
<dbReference type="Gene3D" id="3.40.50.720">
    <property type="entry name" value="NAD(P)-binding Rossmann-like Domain"/>
    <property type="match status" value="1"/>
</dbReference>
<dbReference type="SUPFAM" id="SSF51735">
    <property type="entry name" value="NAD(P)-binding Rossmann-fold domains"/>
    <property type="match status" value="1"/>
</dbReference>
<keyword evidence="4" id="KW-1185">Reference proteome</keyword>
<comment type="similarity">
    <text evidence="1">Belongs to the short-chain dehydrogenases/reductases (SDR) family.</text>
</comment>
<name>A0A1Q2CEX6_9ACTN</name>
<organism evidence="3 4">
    <name type="scientific">Tessaracoccus flavus</name>
    <dbReference type="NCBI Taxonomy" id="1610493"/>
    <lineage>
        <taxon>Bacteria</taxon>
        <taxon>Bacillati</taxon>
        <taxon>Actinomycetota</taxon>
        <taxon>Actinomycetes</taxon>
        <taxon>Propionibacteriales</taxon>
        <taxon>Propionibacteriaceae</taxon>
        <taxon>Tessaracoccus</taxon>
    </lineage>
</organism>
<dbReference type="CDD" id="cd05233">
    <property type="entry name" value="SDR_c"/>
    <property type="match status" value="1"/>
</dbReference>
<sequence>METDTTVARTVLVTGVGRKRGIGAGIALHLAQEGWDLALSFLPEYDDRVGLERGPRDPEDVAELCRGEGARVDLLPANLADPQVPAQLVAAANTRGDLAALVLCHTESVDSSILTTSVESWDRHYSVNARASWLLIKAFAELIPPHVREAQAGRVVALTSDHTAHNLPYGSSKGALDRIVVAAAIELAGHGISANALNPGPIDTGWMDDDVRASLTGQTPARRLGTPQDTADLVGFLLSPAGGWITGQVLHSNGGFAVK</sequence>
<dbReference type="InterPro" id="IPR002347">
    <property type="entry name" value="SDR_fam"/>
</dbReference>
<evidence type="ECO:0000313" key="3">
    <source>
        <dbReference type="EMBL" id="AQP44620.1"/>
    </source>
</evidence>
<dbReference type="STRING" id="1610493.RPIT_07160"/>
<dbReference type="RefSeq" id="WP_077341891.1">
    <property type="nucleotide sequence ID" value="NZ_CP019605.1"/>
</dbReference>
<dbReference type="Pfam" id="PF13561">
    <property type="entry name" value="adh_short_C2"/>
    <property type="match status" value="1"/>
</dbReference>
<keyword evidence="2" id="KW-0560">Oxidoreductase</keyword>
<gene>
    <name evidence="3" type="ORF">RPIT_07160</name>
</gene>
<accession>A0A1Q2CEX6</accession>
<dbReference type="GO" id="GO:0016614">
    <property type="term" value="F:oxidoreductase activity, acting on CH-OH group of donors"/>
    <property type="evidence" value="ECO:0007669"/>
    <property type="project" value="UniProtKB-ARBA"/>
</dbReference>
<evidence type="ECO:0000256" key="1">
    <source>
        <dbReference type="ARBA" id="ARBA00006484"/>
    </source>
</evidence>
<dbReference type="KEGG" id="tfl:RPIT_07160"/>
<dbReference type="EMBL" id="CP019605">
    <property type="protein sequence ID" value="AQP44620.1"/>
    <property type="molecule type" value="Genomic_DNA"/>
</dbReference>
<dbReference type="PROSITE" id="PS00061">
    <property type="entry name" value="ADH_SHORT"/>
    <property type="match status" value="1"/>
</dbReference>
<dbReference type="PANTHER" id="PTHR48107">
    <property type="entry name" value="NADPH-DEPENDENT ALDEHYDE REDUCTASE-LIKE PROTEIN, CHLOROPLASTIC-RELATED"/>
    <property type="match status" value="1"/>
</dbReference>